<proteinExistence type="inferred from homology"/>
<dbReference type="PANTHER" id="PTHR43646">
    <property type="entry name" value="GLYCOSYLTRANSFERASE"/>
    <property type="match status" value="1"/>
</dbReference>
<reference evidence="11 12" key="1">
    <citation type="submission" date="2020-08" db="EMBL/GenBank/DDBJ databases">
        <title>Sequencing the genomes of 1000 actinobacteria strains.</title>
        <authorList>
            <person name="Klenk H.-P."/>
        </authorList>
    </citation>
    <scope>NUCLEOTIDE SEQUENCE [LARGE SCALE GENOMIC DNA]</scope>
    <source>
        <strain evidence="11 12">DSM 102030</strain>
    </source>
</reference>
<accession>A0A7W7RJJ7</accession>
<sequence length="233" mass="24600">MIRAAAVAVPAHDEASVIVPCLRAVTASLASCRLAPERQHLVVVADACNDATAAIARGMGAHVVEIAHRSVGVARSEGMRYALGITGVRSAEEIWLATTDADSLVPLQWLPEQLRYADAGWDAVAGTVVVQDWSQRPPGLAEAFAQRYRAGRFEHPHIHGANLGIRASAYLASGGFRGLACSEDSTLVAALRARGHSIRRPSDLSVLTSARPDARVCGGFGDTLTCMVNEIGL</sequence>
<evidence type="ECO:0000313" key="11">
    <source>
        <dbReference type="EMBL" id="MBB4932768.1"/>
    </source>
</evidence>
<comment type="subcellular location">
    <subcellularLocation>
        <location evidence="1">Cell membrane</location>
    </subcellularLocation>
</comment>
<evidence type="ECO:0000259" key="10">
    <source>
        <dbReference type="Pfam" id="PF00535"/>
    </source>
</evidence>
<dbReference type="EMBL" id="JACHJT010000001">
    <property type="protein sequence ID" value="MBB4932768.1"/>
    <property type="molecule type" value="Genomic_DNA"/>
</dbReference>
<dbReference type="SUPFAM" id="SSF53448">
    <property type="entry name" value="Nucleotide-diphospho-sugar transferases"/>
    <property type="match status" value="1"/>
</dbReference>
<keyword evidence="2" id="KW-1003">Cell membrane</keyword>
<evidence type="ECO:0000256" key="7">
    <source>
        <dbReference type="ARBA" id="ARBA00037904"/>
    </source>
</evidence>
<evidence type="ECO:0000256" key="6">
    <source>
        <dbReference type="ARBA" id="ARBA00037281"/>
    </source>
</evidence>
<comment type="caution">
    <text evidence="11">The sequence shown here is derived from an EMBL/GenBank/DDBJ whole genome shotgun (WGS) entry which is preliminary data.</text>
</comment>
<dbReference type="InterPro" id="IPR029044">
    <property type="entry name" value="Nucleotide-diphossugar_trans"/>
</dbReference>
<dbReference type="RefSeq" id="WP_184580418.1">
    <property type="nucleotide sequence ID" value="NZ_JACHJT010000001.1"/>
</dbReference>
<evidence type="ECO:0000256" key="2">
    <source>
        <dbReference type="ARBA" id="ARBA00022475"/>
    </source>
</evidence>
<keyword evidence="5" id="KW-0472">Membrane</keyword>
<protein>
    <recommendedName>
        <fullName evidence="9">4,4'-diaponeurosporenoate glycosyltransferase</fullName>
    </recommendedName>
</protein>
<dbReference type="AlphaFoldDB" id="A0A7W7RJJ7"/>
<dbReference type="InterPro" id="IPR001173">
    <property type="entry name" value="Glyco_trans_2-like"/>
</dbReference>
<dbReference type="GO" id="GO:0016757">
    <property type="term" value="F:glycosyltransferase activity"/>
    <property type="evidence" value="ECO:0007669"/>
    <property type="project" value="UniProtKB-KW"/>
</dbReference>
<dbReference type="GO" id="GO:0005886">
    <property type="term" value="C:plasma membrane"/>
    <property type="evidence" value="ECO:0007669"/>
    <property type="project" value="UniProtKB-SubCell"/>
</dbReference>
<dbReference type="Gene3D" id="3.90.550.10">
    <property type="entry name" value="Spore Coat Polysaccharide Biosynthesis Protein SpsA, Chain A"/>
    <property type="match status" value="1"/>
</dbReference>
<evidence type="ECO:0000256" key="9">
    <source>
        <dbReference type="ARBA" id="ARBA00040345"/>
    </source>
</evidence>
<keyword evidence="12" id="KW-1185">Reference proteome</keyword>
<evidence type="ECO:0000256" key="1">
    <source>
        <dbReference type="ARBA" id="ARBA00004236"/>
    </source>
</evidence>
<keyword evidence="3" id="KW-0328">Glycosyltransferase</keyword>
<gene>
    <name evidence="11" type="ORF">F4561_003588</name>
</gene>
<name>A0A7W7RJJ7_9ACTN</name>
<feature type="domain" description="Glycosyltransferase 2-like" evidence="10">
    <location>
        <begin position="7"/>
        <end position="169"/>
    </location>
</feature>
<evidence type="ECO:0000256" key="5">
    <source>
        <dbReference type="ARBA" id="ARBA00023136"/>
    </source>
</evidence>
<evidence type="ECO:0000256" key="8">
    <source>
        <dbReference type="ARBA" id="ARBA00038120"/>
    </source>
</evidence>
<comment type="similarity">
    <text evidence="8">Belongs to the glycosyltransferase 2 family. CrtQ subfamily.</text>
</comment>
<dbReference type="PANTHER" id="PTHR43646:SF2">
    <property type="entry name" value="GLYCOSYLTRANSFERASE 2-LIKE DOMAIN-CONTAINING PROTEIN"/>
    <property type="match status" value="1"/>
</dbReference>
<comment type="function">
    <text evidence="6">Catalyzes the glycosylation of 4,4'-diaponeurosporenoate, i.e. the esterification of glucose at the C1'' position with the carboxyl group of 4,4'-diaponeurosporenic acid, to form glycosyl-4,4'-diaponeurosporenoate. This is a step in the biosynthesis of staphyloxanthin, an orange pigment present in most staphylococci strains.</text>
</comment>
<evidence type="ECO:0000256" key="3">
    <source>
        <dbReference type="ARBA" id="ARBA00022676"/>
    </source>
</evidence>
<comment type="pathway">
    <text evidence="7">Carotenoid biosynthesis; staphyloxanthin biosynthesis; staphyloxanthin from farnesyl diphosphate: step 4/5.</text>
</comment>
<evidence type="ECO:0000313" key="12">
    <source>
        <dbReference type="Proteomes" id="UP000523007"/>
    </source>
</evidence>
<organism evidence="11 12">
    <name type="scientific">Lipingzhangella halophila</name>
    <dbReference type="NCBI Taxonomy" id="1783352"/>
    <lineage>
        <taxon>Bacteria</taxon>
        <taxon>Bacillati</taxon>
        <taxon>Actinomycetota</taxon>
        <taxon>Actinomycetes</taxon>
        <taxon>Streptosporangiales</taxon>
        <taxon>Nocardiopsidaceae</taxon>
        <taxon>Lipingzhangella</taxon>
    </lineage>
</organism>
<dbReference type="Proteomes" id="UP000523007">
    <property type="component" value="Unassembled WGS sequence"/>
</dbReference>
<dbReference type="Pfam" id="PF00535">
    <property type="entry name" value="Glycos_transf_2"/>
    <property type="match status" value="1"/>
</dbReference>
<evidence type="ECO:0000256" key="4">
    <source>
        <dbReference type="ARBA" id="ARBA00022679"/>
    </source>
</evidence>
<keyword evidence="4 11" id="KW-0808">Transferase</keyword>